<evidence type="ECO:0000256" key="3">
    <source>
        <dbReference type="ARBA" id="ARBA00022475"/>
    </source>
</evidence>
<dbReference type="AlphaFoldDB" id="A0A1B1Z560"/>
<dbReference type="OrthoDB" id="9811198at2"/>
<feature type="transmembrane region" description="Helical" evidence="8">
    <location>
        <begin position="69"/>
        <end position="86"/>
    </location>
</feature>
<keyword evidence="11" id="KW-1185">Reference proteome</keyword>
<keyword evidence="4 8" id="KW-0812">Transmembrane</keyword>
<dbReference type="GO" id="GO:0005886">
    <property type="term" value="C:plasma membrane"/>
    <property type="evidence" value="ECO:0007669"/>
    <property type="project" value="UniProtKB-SubCell"/>
</dbReference>
<evidence type="ECO:0000256" key="8">
    <source>
        <dbReference type="SAM" id="Phobius"/>
    </source>
</evidence>
<feature type="coiled-coil region" evidence="7">
    <location>
        <begin position="175"/>
        <end position="202"/>
    </location>
</feature>
<dbReference type="PANTHER" id="PTHR33778">
    <property type="entry name" value="PROTEIN MGTC"/>
    <property type="match status" value="1"/>
</dbReference>
<proteinExistence type="inferred from homology"/>
<comment type="similarity">
    <text evidence="2">Belongs to the MgtC/SapB family.</text>
</comment>
<evidence type="ECO:0000256" key="5">
    <source>
        <dbReference type="ARBA" id="ARBA00022989"/>
    </source>
</evidence>
<evidence type="ECO:0000256" key="7">
    <source>
        <dbReference type="SAM" id="Coils"/>
    </source>
</evidence>
<dbReference type="RefSeq" id="WP_066289936.1">
    <property type="nucleotide sequence ID" value="NZ_CP016761.1"/>
</dbReference>
<feature type="transmembrane region" description="Helical" evidence="8">
    <location>
        <begin position="93"/>
        <end position="114"/>
    </location>
</feature>
<dbReference type="PRINTS" id="PR01837">
    <property type="entry name" value="MGTCSAPBPROT"/>
</dbReference>
<evidence type="ECO:0000256" key="4">
    <source>
        <dbReference type="ARBA" id="ARBA00022692"/>
    </source>
</evidence>
<sequence length="226" mass="24554">MSVVLVKLGISAFFGLIIGIERELKNKPVGLKTSLVISISSCLLTIVSIESAEQYSTVSGQTVMDPMRLAAQIVSGIGFLGAGVILRRSNDVISGLTTAAMIWGASGLGIAAGAGFYKEAAAGALLILISVELIPLIMKWIGPKALRQIDVKLKLIVEPETNMSDVMKQINELNVRIVNVRIKDLENDNRKMEMAASIYEKRYTTDLYDDVKKIKGIRSVEIETLD</sequence>
<dbReference type="PANTHER" id="PTHR33778:SF4">
    <property type="entry name" value="PROTEIN SAPB"/>
    <property type="match status" value="1"/>
</dbReference>
<reference evidence="10 11" key="1">
    <citation type="submission" date="2016-08" db="EMBL/GenBank/DDBJ databases">
        <title>Complete genome sequence of Fictibacillus arsenicus G25-54, a strain with toxicity to nematodes and a potential arsenic-resistance activity.</title>
        <authorList>
            <person name="Zheng Z."/>
        </authorList>
    </citation>
    <scope>NUCLEOTIDE SEQUENCE [LARGE SCALE GENOMIC DNA]</scope>
    <source>
        <strain evidence="10 11">G25-54</strain>
    </source>
</reference>
<evidence type="ECO:0000256" key="1">
    <source>
        <dbReference type="ARBA" id="ARBA00004651"/>
    </source>
</evidence>
<dbReference type="Pfam" id="PF02308">
    <property type="entry name" value="MgtC"/>
    <property type="match status" value="1"/>
</dbReference>
<keyword evidence="3" id="KW-1003">Cell membrane</keyword>
<feature type="domain" description="MgtC/SapB/SrpB/YhiD N-terminal" evidence="9">
    <location>
        <begin position="8"/>
        <end position="136"/>
    </location>
</feature>
<evidence type="ECO:0000256" key="6">
    <source>
        <dbReference type="ARBA" id="ARBA00023136"/>
    </source>
</evidence>
<dbReference type="STRING" id="255247.ABE41_010785"/>
<feature type="transmembrane region" description="Helical" evidence="8">
    <location>
        <begin position="120"/>
        <end position="138"/>
    </location>
</feature>
<comment type="subcellular location">
    <subcellularLocation>
        <location evidence="1">Cell membrane</location>
        <topology evidence="1">Multi-pass membrane protein</topology>
    </subcellularLocation>
</comment>
<organism evidence="10 11">
    <name type="scientific">Fictibacillus arsenicus</name>
    <dbReference type="NCBI Taxonomy" id="255247"/>
    <lineage>
        <taxon>Bacteria</taxon>
        <taxon>Bacillati</taxon>
        <taxon>Bacillota</taxon>
        <taxon>Bacilli</taxon>
        <taxon>Bacillales</taxon>
        <taxon>Fictibacillaceae</taxon>
        <taxon>Fictibacillus</taxon>
    </lineage>
</organism>
<feature type="transmembrane region" description="Helical" evidence="8">
    <location>
        <begin position="6"/>
        <end position="22"/>
    </location>
</feature>
<dbReference type="EMBL" id="CP016761">
    <property type="protein sequence ID" value="ANX12496.1"/>
    <property type="molecule type" value="Genomic_DNA"/>
</dbReference>
<evidence type="ECO:0000256" key="2">
    <source>
        <dbReference type="ARBA" id="ARBA00009298"/>
    </source>
</evidence>
<keyword evidence="7" id="KW-0175">Coiled coil</keyword>
<evidence type="ECO:0000259" key="9">
    <source>
        <dbReference type="Pfam" id="PF02308"/>
    </source>
</evidence>
<keyword evidence="6 8" id="KW-0472">Membrane</keyword>
<keyword evidence="5 8" id="KW-1133">Transmembrane helix</keyword>
<dbReference type="InterPro" id="IPR049177">
    <property type="entry name" value="MgtC_SapB_SrpB_YhiD_N"/>
</dbReference>
<protein>
    <submittedName>
        <fullName evidence="10">MgtC/SapB transporter</fullName>
    </submittedName>
</protein>
<evidence type="ECO:0000313" key="10">
    <source>
        <dbReference type="EMBL" id="ANX12496.1"/>
    </source>
</evidence>
<dbReference type="Proteomes" id="UP000077412">
    <property type="component" value="Chromosome"/>
</dbReference>
<name>A0A1B1Z560_9BACL</name>
<accession>A0A1B1Z560</accession>
<dbReference type="InterPro" id="IPR003416">
    <property type="entry name" value="MgtC/SapB/SrpB/YhiD_fam"/>
</dbReference>
<gene>
    <name evidence="10" type="ORF">ABE41_010785</name>
</gene>
<dbReference type="KEGG" id="far:ABE41_010785"/>
<evidence type="ECO:0000313" key="11">
    <source>
        <dbReference type="Proteomes" id="UP000077412"/>
    </source>
</evidence>